<organism evidence="1">
    <name type="scientific">uncultured Adhaeribacter sp</name>
    <dbReference type="NCBI Taxonomy" id="448109"/>
    <lineage>
        <taxon>Bacteria</taxon>
        <taxon>Pseudomonadati</taxon>
        <taxon>Bacteroidota</taxon>
        <taxon>Cytophagia</taxon>
        <taxon>Cytophagales</taxon>
        <taxon>Hymenobacteraceae</taxon>
        <taxon>Adhaeribacter</taxon>
        <taxon>environmental samples</taxon>
    </lineage>
</organism>
<protein>
    <submittedName>
        <fullName evidence="1">Uncharacterized protein</fullName>
    </submittedName>
</protein>
<gene>
    <name evidence="1" type="ORF">AVDCRST_MAG95-126</name>
</gene>
<name>A0A6J4H4K9_9BACT</name>
<proteinExistence type="predicted"/>
<accession>A0A6J4H4K9</accession>
<sequence length="38" mass="4526">MQTTLRKNLCIKDYNKPHHTLKTKKPGLLNRAFLFNEI</sequence>
<evidence type="ECO:0000313" key="1">
    <source>
        <dbReference type="EMBL" id="CAA9211225.1"/>
    </source>
</evidence>
<dbReference type="AlphaFoldDB" id="A0A6J4H4K9"/>
<reference evidence="1" key="1">
    <citation type="submission" date="2020-02" db="EMBL/GenBank/DDBJ databases">
        <authorList>
            <person name="Meier V. D."/>
        </authorList>
    </citation>
    <scope>NUCLEOTIDE SEQUENCE</scope>
    <source>
        <strain evidence="1">AVDCRST_MAG95</strain>
    </source>
</reference>
<dbReference type="EMBL" id="CADCTJ010000033">
    <property type="protein sequence ID" value="CAA9211225.1"/>
    <property type="molecule type" value="Genomic_DNA"/>
</dbReference>